<keyword evidence="2" id="KW-1185">Reference proteome</keyword>
<dbReference type="OrthoDB" id="3504379at2759"/>
<reference evidence="1 2" key="1">
    <citation type="journal article" date="2020" name="Phytopathology">
        <title>A high-quality genome resource of Botrytis fragariae, a new and rapidly spreading fungal pathogen causing strawberry gray mold in the U.S.A.</title>
        <authorList>
            <person name="Wu Y."/>
            <person name="Saski C.A."/>
            <person name="Schnabel G."/>
            <person name="Xiao S."/>
            <person name="Hu M."/>
        </authorList>
    </citation>
    <scope>NUCLEOTIDE SEQUENCE [LARGE SCALE GENOMIC DNA]</scope>
    <source>
        <strain evidence="1 2">BVB16</strain>
    </source>
</reference>
<evidence type="ECO:0000313" key="2">
    <source>
        <dbReference type="Proteomes" id="UP000531561"/>
    </source>
</evidence>
<dbReference type="AlphaFoldDB" id="A0A8H6B2I3"/>
<evidence type="ECO:0000313" key="1">
    <source>
        <dbReference type="EMBL" id="KAF5877975.1"/>
    </source>
</evidence>
<name>A0A8H6B2I3_9HELO</name>
<gene>
    <name evidence="1" type="ORF">Bfra_000140</name>
</gene>
<dbReference type="Proteomes" id="UP000531561">
    <property type="component" value="Unassembled WGS sequence"/>
</dbReference>
<dbReference type="GeneID" id="59254279"/>
<dbReference type="Gene3D" id="3.30.710.10">
    <property type="entry name" value="Potassium Channel Kv1.1, Chain A"/>
    <property type="match status" value="1"/>
</dbReference>
<comment type="caution">
    <text evidence="1">The sequence shown here is derived from an EMBL/GenBank/DDBJ whole genome shotgun (WGS) entry which is preliminary data.</text>
</comment>
<accession>A0A8H6B2I3</accession>
<dbReference type="InterPro" id="IPR011333">
    <property type="entry name" value="SKP1/BTB/POZ_sf"/>
</dbReference>
<protein>
    <submittedName>
        <fullName evidence="1">Putative btb poz domain containing protein</fullName>
    </submittedName>
</protein>
<proteinExistence type="predicted"/>
<dbReference type="EMBL" id="JABFCT010000002">
    <property type="protein sequence ID" value="KAF5877975.1"/>
    <property type="molecule type" value="Genomic_DNA"/>
</dbReference>
<organism evidence="1 2">
    <name type="scientific">Botrytis fragariae</name>
    <dbReference type="NCBI Taxonomy" id="1964551"/>
    <lineage>
        <taxon>Eukaryota</taxon>
        <taxon>Fungi</taxon>
        <taxon>Dikarya</taxon>
        <taxon>Ascomycota</taxon>
        <taxon>Pezizomycotina</taxon>
        <taxon>Leotiomycetes</taxon>
        <taxon>Helotiales</taxon>
        <taxon>Sclerotiniaceae</taxon>
        <taxon>Botrytis</taxon>
    </lineage>
</organism>
<sequence>MSPQRDFKIVTSKKRRSDPVVLVVGLEKEVFAISQALLVDSIECFRTAFLRGRSREGIEKEMYFEEEKPEAIKLLVGWLQKTKVNLNFASQIFRNFWELRISADKWCAERLANDVSDIILALRGLNIPFEHRDAWKLSDNDTSAIWQLSVPDSSVRKLCIQCLAWEFREDLDDPRDGSVIGLLIINRLRSIVDMPDYIAEDIQAGFDRSKPCDFQYKYNISWHDKRDRDRCAFHDHRVGQSKCEEAKYSVDTTNVLDMSGFLIRKPKVNQAWNDGGKEVINGIFDYGIC</sequence>
<dbReference type="RefSeq" id="XP_037196920.1">
    <property type="nucleotide sequence ID" value="XM_037330587.1"/>
</dbReference>